<keyword evidence="1" id="KW-0472">Membrane</keyword>
<evidence type="ECO:0000259" key="2">
    <source>
        <dbReference type="Pfam" id="PF00535"/>
    </source>
</evidence>
<dbReference type="CDD" id="cd04179">
    <property type="entry name" value="DPM_DPG-synthase_like"/>
    <property type="match status" value="1"/>
</dbReference>
<accession>A0A075WCC6</accession>
<dbReference type="InterPro" id="IPR026456">
    <property type="entry name" value="GCTrfase_AglJ"/>
</dbReference>
<feature type="domain" description="Low-salt glycan biosynthesis hexosyltransferase Agl6 C-terminal transmembrane region" evidence="3">
    <location>
        <begin position="203"/>
        <end position="278"/>
    </location>
</feature>
<dbReference type="EMBL" id="CP006577">
    <property type="protein sequence ID" value="AIG97207.1"/>
    <property type="molecule type" value="Genomic_DNA"/>
</dbReference>
<protein>
    <submittedName>
        <fullName evidence="4">Glycosyltransferase involved in cell wall biogenesis</fullName>
        <ecNumber evidence="4">2.4.1.83</ecNumber>
    </submittedName>
</protein>
<keyword evidence="4" id="KW-0808">Transferase</keyword>
<dbReference type="Pfam" id="PF00535">
    <property type="entry name" value="Glycos_transf_2"/>
    <property type="match status" value="1"/>
</dbReference>
<dbReference type="Gene3D" id="3.90.550.10">
    <property type="entry name" value="Spore Coat Polysaccharide Biosynthesis Protein SpsA, Chain A"/>
    <property type="match status" value="1"/>
</dbReference>
<feature type="transmembrane region" description="Helical" evidence="1">
    <location>
        <begin position="224"/>
        <end position="249"/>
    </location>
</feature>
<dbReference type="HOGENOM" id="CLU_033536_7_3_2"/>
<dbReference type="Pfam" id="PF26629">
    <property type="entry name" value="GT2_TM_C"/>
    <property type="match status" value="1"/>
</dbReference>
<dbReference type="PANTHER" id="PTHR48090:SF7">
    <property type="entry name" value="RFBJ PROTEIN"/>
    <property type="match status" value="1"/>
</dbReference>
<gene>
    <name evidence="4" type="ORF">AFULGI_00003880</name>
</gene>
<evidence type="ECO:0000313" key="5">
    <source>
        <dbReference type="Proteomes" id="UP000028501"/>
    </source>
</evidence>
<dbReference type="GO" id="GO:0004582">
    <property type="term" value="F:dolichyl-phosphate beta-D-mannosyltransferase activity"/>
    <property type="evidence" value="ECO:0007669"/>
    <property type="project" value="UniProtKB-EC"/>
</dbReference>
<dbReference type="GeneID" id="24793925"/>
<sequence length="305" mass="34389">MDVTVVIPTLNEEEAIGEVVEGFAKRGFRVLVIDGNSKDRTREIAREKGAEVVIQSGKGKGQAVAEAFEIVDSDILVLVDGDGTYLPEEVYRLLEPIKEGGADHVIGNRFASFEKGAFTRLNLIGNKLLNMFFRLAYGVELRDILSGYRALKKEVYKSVELTKPGFEVETELTVETLAKGFRIVEVPITYRKRGGKTKLNPLRDGFRIGKTIYELMSRYSPARYLYIFGLIFIIAGLISGAFVVYEWFLRITHNLLAILTALFIITGVQLIMFGLIADFIFRSNVEFRKELRRLREAMEVEGKGD</sequence>
<evidence type="ECO:0000259" key="3">
    <source>
        <dbReference type="Pfam" id="PF26629"/>
    </source>
</evidence>
<dbReference type="KEGG" id="afg:AFULGI_00003880"/>
<dbReference type="PANTHER" id="PTHR48090">
    <property type="entry name" value="UNDECAPRENYL-PHOSPHATE 4-DEOXY-4-FORMAMIDO-L-ARABINOSE TRANSFERASE-RELATED"/>
    <property type="match status" value="1"/>
</dbReference>
<dbReference type="InterPro" id="IPR029044">
    <property type="entry name" value="Nucleotide-diphossugar_trans"/>
</dbReference>
<dbReference type="NCBIfam" id="TIGR04182">
    <property type="entry name" value="glyco_TIGR04182"/>
    <property type="match status" value="1"/>
</dbReference>
<keyword evidence="1" id="KW-0812">Transmembrane</keyword>
<feature type="transmembrane region" description="Helical" evidence="1">
    <location>
        <begin position="255"/>
        <end position="281"/>
    </location>
</feature>
<dbReference type="InterPro" id="IPR058718">
    <property type="entry name" value="Agl6_TM_C"/>
</dbReference>
<feature type="domain" description="Glycosyltransferase 2-like" evidence="2">
    <location>
        <begin position="4"/>
        <end position="157"/>
    </location>
</feature>
<dbReference type="RefSeq" id="WP_048094926.1">
    <property type="nucleotide sequence ID" value="NZ_CP006577.1"/>
</dbReference>
<keyword evidence="4" id="KW-0328">Glycosyltransferase</keyword>
<dbReference type="Proteomes" id="UP000028501">
    <property type="component" value="Chromosome"/>
</dbReference>
<evidence type="ECO:0000313" key="4">
    <source>
        <dbReference type="EMBL" id="AIG97207.1"/>
    </source>
</evidence>
<keyword evidence="1" id="KW-1133">Transmembrane helix</keyword>
<dbReference type="SUPFAM" id="SSF53448">
    <property type="entry name" value="Nucleotide-diphospho-sugar transferases"/>
    <property type="match status" value="1"/>
</dbReference>
<dbReference type="InterPro" id="IPR050256">
    <property type="entry name" value="Glycosyltransferase_2"/>
</dbReference>
<evidence type="ECO:0000256" key="1">
    <source>
        <dbReference type="SAM" id="Phobius"/>
    </source>
</evidence>
<dbReference type="EC" id="2.4.1.83" evidence="4"/>
<proteinExistence type="predicted"/>
<organism evidence="4 5">
    <name type="scientific">Archaeoglobus fulgidus DSM 8774</name>
    <dbReference type="NCBI Taxonomy" id="1344584"/>
    <lineage>
        <taxon>Archaea</taxon>
        <taxon>Methanobacteriati</taxon>
        <taxon>Methanobacteriota</taxon>
        <taxon>Archaeoglobi</taxon>
        <taxon>Archaeoglobales</taxon>
        <taxon>Archaeoglobaceae</taxon>
        <taxon>Archaeoglobus</taxon>
    </lineage>
</organism>
<reference evidence="4 5" key="1">
    <citation type="submission" date="2013-07" db="EMBL/GenBank/DDBJ databases">
        <title>Genome of Archaeoglobus fulgidus.</title>
        <authorList>
            <person name="Fiebig A."/>
            <person name="Birkeland N.-K."/>
        </authorList>
    </citation>
    <scope>NUCLEOTIDE SEQUENCE [LARGE SCALE GENOMIC DNA]</scope>
    <source>
        <strain evidence="4 5">DSM 8774</strain>
    </source>
</reference>
<name>A0A075WCC6_ARCFL</name>
<dbReference type="AlphaFoldDB" id="A0A075WCC6"/>
<dbReference type="InterPro" id="IPR001173">
    <property type="entry name" value="Glyco_trans_2-like"/>
</dbReference>